<proteinExistence type="inferred from homology"/>
<keyword evidence="10" id="KW-1185">Reference proteome</keyword>
<dbReference type="HAMAP" id="MF_00267">
    <property type="entry name" value="MinC"/>
    <property type="match status" value="1"/>
</dbReference>
<evidence type="ECO:0000256" key="1">
    <source>
        <dbReference type="ARBA" id="ARBA00006291"/>
    </source>
</evidence>
<dbReference type="Proteomes" id="UP000193118">
    <property type="component" value="Unassembled WGS sequence"/>
</dbReference>
<dbReference type="SUPFAM" id="SSF63848">
    <property type="entry name" value="Cell-division inhibitor MinC, C-terminal domain"/>
    <property type="match status" value="1"/>
</dbReference>
<dbReference type="Gene3D" id="2.160.20.70">
    <property type="match status" value="1"/>
</dbReference>
<keyword evidence="3 6" id="KW-0717">Septation</keyword>
<dbReference type="OrthoDB" id="9794530at2"/>
<evidence type="ECO:0000259" key="8">
    <source>
        <dbReference type="Pfam" id="PF05209"/>
    </source>
</evidence>
<evidence type="ECO:0000256" key="2">
    <source>
        <dbReference type="ARBA" id="ARBA00022618"/>
    </source>
</evidence>
<dbReference type="NCBIfam" id="TIGR01222">
    <property type="entry name" value="minC"/>
    <property type="match status" value="1"/>
</dbReference>
<dbReference type="InterPro" id="IPR007874">
    <property type="entry name" value="MinC_N"/>
</dbReference>
<comment type="caution">
    <text evidence="9">The sequence shown here is derived from an EMBL/GenBank/DDBJ whole genome shotgun (WGS) entry which is preliminary data.</text>
</comment>
<comment type="function">
    <text evidence="5 6">Cell division inhibitor that blocks the formation of polar Z ring septums. Rapidly oscillates between the poles of the cell to destabilize FtsZ filaments that have formed before they mature into polar Z rings. Prevents FtsZ polymerization.</text>
</comment>
<dbReference type="PANTHER" id="PTHR34108:SF1">
    <property type="entry name" value="SEPTUM SITE-DETERMINING PROTEIN MINC"/>
    <property type="match status" value="1"/>
</dbReference>
<dbReference type="GO" id="GO:0000917">
    <property type="term" value="P:division septum assembly"/>
    <property type="evidence" value="ECO:0007669"/>
    <property type="project" value="UniProtKB-KW"/>
</dbReference>
<sequence length="233" mass="25378">MKPAFDVKSARLDVLSVQLHTADLGELEEFLQQRVSQHKELGSMLFLLDLQEFANPGELSIAAIVSLFARYGLQIIGLRHENEAWAAHAEAYHLTFSRNDPKPEAPAKQAPAPEPVATVISKPTVLINTPIRTGQQVYAENADLIVTGIVNEGAEIIADGNIHVYGAMRGRALAGATGNRNARIFIHSMQAELVSVAGIYRNFEQSLPAHLNKKAVQVSLQENRLVISAIDGD</sequence>
<dbReference type="Pfam" id="PF03775">
    <property type="entry name" value="MinC_C"/>
    <property type="match status" value="1"/>
</dbReference>
<dbReference type="AlphaFoldDB" id="A0A1X3D3S9"/>
<dbReference type="STRING" id="194197.BWD09_10690"/>
<name>A0A1X3D3S9_9NEIS</name>
<keyword evidence="2 6" id="KW-0132">Cell division</keyword>
<evidence type="ECO:0000256" key="3">
    <source>
        <dbReference type="ARBA" id="ARBA00023210"/>
    </source>
</evidence>
<dbReference type="GeneID" id="94581864"/>
<dbReference type="Gene3D" id="3.30.70.260">
    <property type="match status" value="1"/>
</dbReference>
<evidence type="ECO:0000313" key="9">
    <source>
        <dbReference type="EMBL" id="OSI14354.1"/>
    </source>
</evidence>
<comment type="similarity">
    <text evidence="1 6">Belongs to the MinC family.</text>
</comment>
<accession>A0A1X3D3S9</accession>
<feature type="domain" description="Septum formation inhibitor MinC N-terminal" evidence="8">
    <location>
        <begin position="5"/>
        <end position="75"/>
    </location>
</feature>
<evidence type="ECO:0000313" key="10">
    <source>
        <dbReference type="Proteomes" id="UP000193118"/>
    </source>
</evidence>
<evidence type="ECO:0000259" key="7">
    <source>
        <dbReference type="Pfam" id="PF03775"/>
    </source>
</evidence>
<dbReference type="EMBL" id="MTBO01000037">
    <property type="protein sequence ID" value="OSI14354.1"/>
    <property type="molecule type" value="Genomic_DNA"/>
</dbReference>
<feature type="domain" description="Septum formation inhibitor MinC C-terminal" evidence="7">
    <location>
        <begin position="127"/>
        <end position="227"/>
    </location>
</feature>
<comment type="subunit">
    <text evidence="6">Interacts with MinD and FtsZ.</text>
</comment>
<dbReference type="GO" id="GO:1901891">
    <property type="term" value="P:regulation of cell septum assembly"/>
    <property type="evidence" value="ECO:0007669"/>
    <property type="project" value="InterPro"/>
</dbReference>
<dbReference type="InterPro" id="IPR036145">
    <property type="entry name" value="MinC_C_sf"/>
</dbReference>
<dbReference type="PANTHER" id="PTHR34108">
    <property type="entry name" value="SEPTUM SITE-DETERMINING PROTEIN MINC"/>
    <property type="match status" value="1"/>
</dbReference>
<evidence type="ECO:0000256" key="6">
    <source>
        <dbReference type="HAMAP-Rule" id="MF_00267"/>
    </source>
</evidence>
<reference evidence="10" key="1">
    <citation type="submission" date="2017-01" db="EMBL/GenBank/DDBJ databases">
        <authorList>
            <person name="Wolfgang W.J."/>
            <person name="Cole J."/>
            <person name="Wroblewski D."/>
            <person name="Mcginnis J."/>
            <person name="Musser K.A."/>
        </authorList>
    </citation>
    <scope>NUCLEOTIDE SEQUENCE [LARGE SCALE GENOMIC DNA]</scope>
    <source>
        <strain evidence="10">DSM 19151</strain>
    </source>
</reference>
<dbReference type="GO" id="GO:0051302">
    <property type="term" value="P:regulation of cell division"/>
    <property type="evidence" value="ECO:0007669"/>
    <property type="project" value="InterPro"/>
</dbReference>
<evidence type="ECO:0000256" key="5">
    <source>
        <dbReference type="ARBA" id="ARBA00025606"/>
    </source>
</evidence>
<dbReference type="InterPro" id="IPR005526">
    <property type="entry name" value="Septum_form_inhib_MinC_C"/>
</dbReference>
<keyword evidence="4 6" id="KW-0131">Cell cycle</keyword>
<gene>
    <name evidence="6" type="primary">minC</name>
    <name evidence="9" type="ORF">BWD09_10690</name>
</gene>
<dbReference type="RefSeq" id="WP_085366802.1">
    <property type="nucleotide sequence ID" value="NZ_CAUJPZ010000057.1"/>
</dbReference>
<evidence type="ECO:0000256" key="4">
    <source>
        <dbReference type="ARBA" id="ARBA00023306"/>
    </source>
</evidence>
<organism evidence="9 10">
    <name type="scientific">Neisseria dentiae</name>
    <dbReference type="NCBI Taxonomy" id="194197"/>
    <lineage>
        <taxon>Bacteria</taxon>
        <taxon>Pseudomonadati</taxon>
        <taxon>Pseudomonadota</taxon>
        <taxon>Betaproteobacteria</taxon>
        <taxon>Neisseriales</taxon>
        <taxon>Neisseriaceae</taxon>
        <taxon>Neisseria</taxon>
    </lineage>
</organism>
<protein>
    <recommendedName>
        <fullName evidence="6">Probable septum site-determining protein MinC</fullName>
    </recommendedName>
</protein>
<dbReference type="InterPro" id="IPR016098">
    <property type="entry name" value="CAP/MinC_C"/>
</dbReference>
<dbReference type="InterPro" id="IPR013033">
    <property type="entry name" value="MinC"/>
</dbReference>
<dbReference type="GO" id="GO:0000902">
    <property type="term" value="P:cell morphogenesis"/>
    <property type="evidence" value="ECO:0007669"/>
    <property type="project" value="InterPro"/>
</dbReference>
<dbReference type="Pfam" id="PF05209">
    <property type="entry name" value="MinC_N"/>
    <property type="match status" value="1"/>
</dbReference>